<gene>
    <name evidence="1" type="ORF">UFOVP1122_25</name>
</gene>
<sequence length="73" mass="8096">MRGGARPGAGRKRTRPLTLTEIGKRLEAYLKTEIRGRWLAVWLPSGEGPLLPLGYTKGQALVLLKRLEARAKT</sequence>
<name>A0A6J5QQ56_9CAUD</name>
<reference evidence="1" key="1">
    <citation type="submission" date="2020-05" db="EMBL/GenBank/DDBJ databases">
        <authorList>
            <person name="Chiriac C."/>
            <person name="Salcher M."/>
            <person name="Ghai R."/>
            <person name="Kavagutti S V."/>
        </authorList>
    </citation>
    <scope>NUCLEOTIDE SEQUENCE</scope>
</reference>
<proteinExistence type="predicted"/>
<evidence type="ECO:0000313" key="1">
    <source>
        <dbReference type="EMBL" id="CAB4184706.1"/>
    </source>
</evidence>
<dbReference type="EMBL" id="LR797061">
    <property type="protein sequence ID" value="CAB4184706.1"/>
    <property type="molecule type" value="Genomic_DNA"/>
</dbReference>
<protein>
    <submittedName>
        <fullName evidence="1">Uncharacterized protein</fullName>
    </submittedName>
</protein>
<accession>A0A6J5QQ56</accession>
<organism evidence="1">
    <name type="scientific">uncultured Caudovirales phage</name>
    <dbReference type="NCBI Taxonomy" id="2100421"/>
    <lineage>
        <taxon>Viruses</taxon>
        <taxon>Duplodnaviria</taxon>
        <taxon>Heunggongvirae</taxon>
        <taxon>Uroviricota</taxon>
        <taxon>Caudoviricetes</taxon>
        <taxon>Peduoviridae</taxon>
        <taxon>Maltschvirus</taxon>
        <taxon>Maltschvirus maltsch</taxon>
    </lineage>
</organism>